<dbReference type="PROSITE" id="PS01230">
    <property type="entry name" value="TRMA_1"/>
    <property type="match status" value="1"/>
</dbReference>
<keyword evidence="2 4" id="KW-0808">Transferase</keyword>
<dbReference type="GO" id="GO:0070041">
    <property type="term" value="F:rRNA (uridine-C5-)-methyltransferase activity"/>
    <property type="evidence" value="ECO:0007669"/>
    <property type="project" value="TreeGrafter"/>
</dbReference>
<dbReference type="EMBL" id="VSSQ01014422">
    <property type="protein sequence ID" value="MPM53623.1"/>
    <property type="molecule type" value="Genomic_DNA"/>
</dbReference>
<keyword evidence="1 4" id="KW-0489">Methyltransferase</keyword>
<dbReference type="InterPro" id="IPR012340">
    <property type="entry name" value="NA-bd_OB-fold"/>
</dbReference>
<dbReference type="Gene3D" id="3.40.50.150">
    <property type="entry name" value="Vaccinia Virus protein VP39"/>
    <property type="match status" value="1"/>
</dbReference>
<dbReference type="PROSITE" id="PS51687">
    <property type="entry name" value="SAM_MT_RNA_M5U"/>
    <property type="match status" value="1"/>
</dbReference>
<dbReference type="NCBIfam" id="TIGR00479">
    <property type="entry name" value="rumA"/>
    <property type="match status" value="1"/>
</dbReference>
<dbReference type="Gene3D" id="2.40.50.1070">
    <property type="match status" value="1"/>
</dbReference>
<gene>
    <name evidence="4" type="primary">rlmCD_28</name>
    <name evidence="4" type="ORF">SDC9_100392</name>
</gene>
<dbReference type="InterPro" id="IPR010280">
    <property type="entry name" value="U5_MeTrfase_fam"/>
</dbReference>
<evidence type="ECO:0000256" key="3">
    <source>
        <dbReference type="ARBA" id="ARBA00022691"/>
    </source>
</evidence>
<sequence>MKKNDQFNGKCVGYNVEGLGIVKHDGFVFFVKNMLKDEEGEIVITSLKKNYGFGRCLKLTNVSKHRIEPSCSIYKHCGGCQLQHMDRYEQRNFKYQKVVDCFKSIAHMEPTIQDVLDMEYPLRYRNKVQIPVQFENHEVKMGFYRNHTNEIVEFDDCLVQTETSNKIVQAMKRYLKELNCGDAFKHVLIKHAHRTDEIMIVFIVKQYPFKQCEELKNKLMNEFPSIKSVIVNINKRNDNVILTNEEVALTEKKLIQEKLHDFYFNISSKSFYQINPSQTQVLYDKAIEYAQLTKEDTVVDLYCGTGTIGLFASPKVNKVIGIEVVEAAIEDAKINASINNIKNIEFICADAKEGAKEILRRGEKIDVVIVDPPRKGCDEDTLQSIAAMNPKRIVYVSCDPSTLARDCALLSKLAYSIEVVQPVDMFPLTHHVETVVLMSRVKVNTMF</sequence>
<proteinExistence type="predicted"/>
<dbReference type="EC" id="2.1.1.189" evidence="4"/>
<dbReference type="SUPFAM" id="SSF50249">
    <property type="entry name" value="Nucleic acid-binding proteins"/>
    <property type="match status" value="1"/>
</dbReference>
<dbReference type="Gene3D" id="2.40.50.140">
    <property type="entry name" value="Nucleic acid-binding proteins"/>
    <property type="match status" value="1"/>
</dbReference>
<dbReference type="SUPFAM" id="SSF53335">
    <property type="entry name" value="S-adenosyl-L-methionine-dependent methyltransferases"/>
    <property type="match status" value="1"/>
</dbReference>
<evidence type="ECO:0000256" key="2">
    <source>
        <dbReference type="ARBA" id="ARBA00022679"/>
    </source>
</evidence>
<dbReference type="InterPro" id="IPR029063">
    <property type="entry name" value="SAM-dependent_MTases_sf"/>
</dbReference>
<dbReference type="CDD" id="cd02440">
    <property type="entry name" value="AdoMet_MTases"/>
    <property type="match status" value="1"/>
</dbReference>
<dbReference type="PANTHER" id="PTHR11061:SF30">
    <property type="entry name" value="TRNA (URACIL(54)-C(5))-METHYLTRANSFERASE"/>
    <property type="match status" value="1"/>
</dbReference>
<dbReference type="PANTHER" id="PTHR11061">
    <property type="entry name" value="RNA M5U METHYLTRANSFERASE"/>
    <property type="match status" value="1"/>
</dbReference>
<organism evidence="4">
    <name type="scientific">bioreactor metagenome</name>
    <dbReference type="NCBI Taxonomy" id="1076179"/>
    <lineage>
        <taxon>unclassified sequences</taxon>
        <taxon>metagenomes</taxon>
        <taxon>ecological metagenomes</taxon>
    </lineage>
</organism>
<protein>
    <submittedName>
        <fullName evidence="4">23S rRNA (Uracil-C(5))-methyltransferase RlmCD</fullName>
        <ecNumber evidence="4">2.1.1.189</ecNumber>
    </submittedName>
</protein>
<dbReference type="Pfam" id="PF05958">
    <property type="entry name" value="tRNA_U5-meth_tr"/>
    <property type="match status" value="1"/>
</dbReference>
<evidence type="ECO:0000313" key="4">
    <source>
        <dbReference type="EMBL" id="MPM53623.1"/>
    </source>
</evidence>
<reference evidence="4" key="1">
    <citation type="submission" date="2019-08" db="EMBL/GenBank/DDBJ databases">
        <authorList>
            <person name="Kucharzyk K."/>
            <person name="Murdoch R.W."/>
            <person name="Higgins S."/>
            <person name="Loffler F."/>
        </authorList>
    </citation>
    <scope>NUCLEOTIDE SEQUENCE</scope>
</reference>
<name>A0A645ARY1_9ZZZZ</name>
<keyword evidence="3" id="KW-0949">S-adenosyl-L-methionine</keyword>
<comment type="caution">
    <text evidence="4">The sequence shown here is derived from an EMBL/GenBank/DDBJ whole genome shotgun (WGS) entry which is preliminary data.</text>
</comment>
<dbReference type="InterPro" id="IPR030390">
    <property type="entry name" value="MeTrfase_TrmA_AS"/>
</dbReference>
<dbReference type="FunFam" id="3.40.50.150:FF:000009">
    <property type="entry name" value="23S rRNA (Uracil(1939)-C(5))-methyltransferase RlmD"/>
    <property type="match status" value="1"/>
</dbReference>
<dbReference type="GO" id="GO:0070475">
    <property type="term" value="P:rRNA base methylation"/>
    <property type="evidence" value="ECO:0007669"/>
    <property type="project" value="TreeGrafter"/>
</dbReference>
<dbReference type="AlphaFoldDB" id="A0A645ARY1"/>
<evidence type="ECO:0000256" key="1">
    <source>
        <dbReference type="ARBA" id="ARBA00022603"/>
    </source>
</evidence>
<accession>A0A645ARY1</accession>